<evidence type="ECO:0000256" key="1">
    <source>
        <dbReference type="ARBA" id="ARBA00023125"/>
    </source>
</evidence>
<dbReference type="PANTHER" id="PTHR10270">
    <property type="entry name" value="SOX TRANSCRIPTION FACTOR"/>
    <property type="match status" value="1"/>
</dbReference>
<dbReference type="OrthoDB" id="6247875at2759"/>
<dbReference type="SUPFAM" id="SSF47095">
    <property type="entry name" value="HMG-box"/>
    <property type="match status" value="1"/>
</dbReference>
<dbReference type="GO" id="GO:0005634">
    <property type="term" value="C:nucleus"/>
    <property type="evidence" value="ECO:0007669"/>
    <property type="project" value="UniProtKB-UniRule"/>
</dbReference>
<evidence type="ECO:0000313" key="6">
    <source>
        <dbReference type="Proteomes" id="UP000077115"/>
    </source>
</evidence>
<feature type="DNA-binding region" description="HMG box" evidence="3">
    <location>
        <begin position="422"/>
        <end position="490"/>
    </location>
</feature>
<keyword evidence="1 3" id="KW-0238">DNA-binding</keyword>
<dbReference type="GO" id="GO:0001228">
    <property type="term" value="F:DNA-binding transcription activator activity, RNA polymerase II-specific"/>
    <property type="evidence" value="ECO:0007669"/>
    <property type="project" value="TreeGrafter"/>
</dbReference>
<dbReference type="AlphaFoldDB" id="A0A177X175"/>
<reference evidence="5 6" key="2">
    <citation type="submission" date="2016-05" db="EMBL/GenBank/DDBJ databases">
        <title>Lineage-specific infection strategies underlie the spectrum of fungal disease in amphibians.</title>
        <authorList>
            <person name="Cuomo C.A."/>
            <person name="Farrer R.A."/>
            <person name="James T."/>
            <person name="Longcore J."/>
            <person name="Birren B."/>
        </authorList>
    </citation>
    <scope>NUCLEOTIDE SEQUENCE [LARGE SCALE GENOMIC DNA]</scope>
    <source>
        <strain evidence="5 6">JEL423</strain>
    </source>
</reference>
<evidence type="ECO:0000256" key="2">
    <source>
        <dbReference type="ARBA" id="ARBA00023163"/>
    </source>
</evidence>
<dbReference type="Pfam" id="PF00505">
    <property type="entry name" value="HMG_box"/>
    <property type="match status" value="1"/>
</dbReference>
<dbReference type="STRING" id="403673.A0A177X175"/>
<dbReference type="GO" id="GO:0000978">
    <property type="term" value="F:RNA polymerase II cis-regulatory region sequence-specific DNA binding"/>
    <property type="evidence" value="ECO:0007669"/>
    <property type="project" value="TreeGrafter"/>
</dbReference>
<protein>
    <recommendedName>
        <fullName evidence="4">HMG box domain-containing protein</fullName>
    </recommendedName>
</protein>
<sequence>MEIRQSVRFPSFLFLNNLESESKNSEHLPRSCNGDSSIVNLRKNDQEACKGATTIVSSTVRREQNRVLSSHGSSAIKSITTSVNPSLSNMFSLVRGNSISDTMTSFTDADRISNVKYPTLKKSRGKRGPYAKTRNKKLETPINSVTQPKAIAPAIVKKSVKIPQVRDSNISPLTCEDQQNATRLYDDVFTPTLTKTVESDHHSRFTAFCNTIEKARLELFAPVVQSAALRQKGFISAISSTNTAHTTRAGSTSTSTSTASTSIVSALPLPDWGIQQLNTSTNSTNQLFDSSLMELFDGLASLPQLNDSTFKQLNDIEFPTVNPSTLFSLSNATCGLTHSTGSEYDLHIPSTPTPQSTTNLDSSLTGYDQPRIEQPTIDDVSQPKRLKYDSLDGVPNCLLHTPLNTPSLKSRKPRSVYDDGCIARPLNAFLLFRRDHHKEISALNPTVTFGELSKLIGRAWRSQNDTTRTRYHELAVEVQKQHQNLYPGFKFIRRPTRAIRKRAVNK</sequence>
<dbReference type="EMBL" id="DS022316">
    <property type="protein sequence ID" value="OAJ45400.1"/>
    <property type="molecule type" value="Genomic_DNA"/>
</dbReference>
<dbReference type="InterPro" id="IPR050140">
    <property type="entry name" value="SRY-related_HMG-box_TF-like"/>
</dbReference>
<dbReference type="VEuPathDB" id="FungiDB:BDEG_28540"/>
<reference evidence="5 6" key="1">
    <citation type="submission" date="2006-10" db="EMBL/GenBank/DDBJ databases">
        <title>The Genome Sequence of Batrachochytrium dendrobatidis JEL423.</title>
        <authorList>
            <consortium name="The Broad Institute Genome Sequencing Platform"/>
            <person name="Birren B."/>
            <person name="Lander E."/>
            <person name="Galagan J."/>
            <person name="Cuomo C."/>
            <person name="Devon K."/>
            <person name="Jaffe D."/>
            <person name="Butler J."/>
            <person name="Alvarez P."/>
            <person name="Gnerre S."/>
            <person name="Grabherr M."/>
            <person name="Kleber M."/>
            <person name="Mauceli E."/>
            <person name="Brockman W."/>
            <person name="Young S."/>
            <person name="LaButti K."/>
            <person name="Sykes S."/>
            <person name="DeCaprio D."/>
            <person name="Crawford M."/>
            <person name="Koehrsen M."/>
            <person name="Engels R."/>
            <person name="Montgomery P."/>
            <person name="Pearson M."/>
            <person name="Howarth C."/>
            <person name="Larson L."/>
            <person name="White J."/>
            <person name="O'Leary S."/>
            <person name="Kodira C."/>
            <person name="Zeng Q."/>
            <person name="Yandava C."/>
            <person name="Alvarado L."/>
            <person name="Longcore J."/>
            <person name="James T."/>
        </authorList>
    </citation>
    <scope>NUCLEOTIDE SEQUENCE [LARGE SCALE GENOMIC DNA]</scope>
    <source>
        <strain evidence="5 6">JEL423</strain>
    </source>
</reference>
<keyword evidence="2" id="KW-0804">Transcription</keyword>
<evidence type="ECO:0000256" key="3">
    <source>
        <dbReference type="PROSITE-ProRule" id="PRU00267"/>
    </source>
</evidence>
<dbReference type="CDD" id="cd01389">
    <property type="entry name" value="HMG-box_ROX1-like"/>
    <property type="match status" value="1"/>
</dbReference>
<keyword evidence="3" id="KW-0539">Nucleus</keyword>
<feature type="domain" description="HMG box" evidence="4">
    <location>
        <begin position="422"/>
        <end position="490"/>
    </location>
</feature>
<evidence type="ECO:0000259" key="4">
    <source>
        <dbReference type="PROSITE" id="PS50118"/>
    </source>
</evidence>
<dbReference type="eggNOG" id="KOG0527">
    <property type="taxonomic scope" value="Eukaryota"/>
</dbReference>
<organism evidence="5 6">
    <name type="scientific">Batrachochytrium dendrobatidis (strain JEL423)</name>
    <dbReference type="NCBI Taxonomy" id="403673"/>
    <lineage>
        <taxon>Eukaryota</taxon>
        <taxon>Fungi</taxon>
        <taxon>Fungi incertae sedis</taxon>
        <taxon>Chytridiomycota</taxon>
        <taxon>Chytridiomycota incertae sedis</taxon>
        <taxon>Chytridiomycetes</taxon>
        <taxon>Rhizophydiales</taxon>
        <taxon>Rhizophydiales incertae sedis</taxon>
        <taxon>Batrachochytrium</taxon>
    </lineage>
</organism>
<name>A0A177X175_BATDL</name>
<dbReference type="Gene3D" id="1.10.30.10">
    <property type="entry name" value="High mobility group box domain"/>
    <property type="match status" value="1"/>
</dbReference>
<dbReference type="Proteomes" id="UP000077115">
    <property type="component" value="Unassembled WGS sequence"/>
</dbReference>
<dbReference type="InterPro" id="IPR036910">
    <property type="entry name" value="HMG_box_dom_sf"/>
</dbReference>
<dbReference type="GO" id="GO:0030154">
    <property type="term" value="P:cell differentiation"/>
    <property type="evidence" value="ECO:0007669"/>
    <property type="project" value="TreeGrafter"/>
</dbReference>
<dbReference type="SMART" id="SM00398">
    <property type="entry name" value="HMG"/>
    <property type="match status" value="1"/>
</dbReference>
<accession>A0A177X175</accession>
<dbReference type="PANTHER" id="PTHR10270:SF161">
    <property type="entry name" value="SEX-DETERMINING REGION Y PROTEIN"/>
    <property type="match status" value="1"/>
</dbReference>
<proteinExistence type="predicted"/>
<evidence type="ECO:0000313" key="5">
    <source>
        <dbReference type="EMBL" id="OAJ45400.1"/>
    </source>
</evidence>
<dbReference type="PROSITE" id="PS50118">
    <property type="entry name" value="HMG_BOX_2"/>
    <property type="match status" value="1"/>
</dbReference>
<gene>
    <name evidence="5" type="ORF">BDEG_28540</name>
</gene>
<dbReference type="InterPro" id="IPR009071">
    <property type="entry name" value="HMG_box_dom"/>
</dbReference>